<proteinExistence type="inferred from homology"/>
<dbReference type="PRINTS" id="PR00139">
    <property type="entry name" value="ASNGLNASE"/>
</dbReference>
<dbReference type="SMART" id="SM00870">
    <property type="entry name" value="Asparaginase"/>
    <property type="match status" value="1"/>
</dbReference>
<dbReference type="Pfam" id="PF17763">
    <property type="entry name" value="Asparaginase_C"/>
    <property type="match status" value="1"/>
</dbReference>
<comment type="catalytic activity">
    <reaction evidence="3">
        <text>L-asparagine + H2O = L-aspartate + NH4(+)</text>
        <dbReference type="Rhea" id="RHEA:21016"/>
        <dbReference type="ChEBI" id="CHEBI:15377"/>
        <dbReference type="ChEBI" id="CHEBI:28938"/>
        <dbReference type="ChEBI" id="CHEBI:29991"/>
        <dbReference type="ChEBI" id="CHEBI:58048"/>
        <dbReference type="EC" id="3.5.1.1"/>
    </reaction>
</comment>
<dbReference type="InterPro" id="IPR036152">
    <property type="entry name" value="Asp/glu_Ase-like_sf"/>
</dbReference>
<accession>A0ABR7GN62</accession>
<dbReference type="RefSeq" id="WP_186969957.1">
    <property type="nucleotide sequence ID" value="NZ_JACOPK010000005.1"/>
</dbReference>
<feature type="active site" evidence="4">
    <location>
        <position position="19"/>
    </location>
</feature>
<evidence type="ECO:0000259" key="6">
    <source>
        <dbReference type="Pfam" id="PF00710"/>
    </source>
</evidence>
<sequence>MGNNVNSAGKILLIATGGTIACRETGHGLTPVLDGEGLLRELPELSGVCGVEVLDLMQRDSTDITADDRMQMARAVWENRGAYDGFVIAHGTDTLACTAALLHHLLPHIDRPVVVTGSMLPMGAEGSDAPGNLLDALRVAADGRCGVYAVLRGSILRGTNVLKVHSTALDAFVSANEPPAGRVADGNVIWDAPAPVEGTPRLVQRLEPHVFVLRLTPDLPPSFFSVLHGFPSVIIETFGGGGIPAHMEQAVRALIADGTRVFLTTQCVEGGVHLHKYEVGRRAEAMGAVSLGMRTVEDALAAIMCGEL</sequence>
<dbReference type="InterPro" id="IPR027475">
    <property type="entry name" value="Asparaginase/glutaminase_AS2"/>
</dbReference>
<protein>
    <recommendedName>
        <fullName evidence="2">asparaginase</fullName>
        <ecNumber evidence="2">3.5.1.1</ecNumber>
    </recommendedName>
</protein>
<dbReference type="InterPro" id="IPR020827">
    <property type="entry name" value="Asparaginase/glutaminase_AS1"/>
</dbReference>
<evidence type="ECO:0000256" key="4">
    <source>
        <dbReference type="PROSITE-ProRule" id="PRU10099"/>
    </source>
</evidence>
<dbReference type="PROSITE" id="PS51732">
    <property type="entry name" value="ASN_GLN_ASE_3"/>
    <property type="match status" value="1"/>
</dbReference>
<dbReference type="SUPFAM" id="SSF53774">
    <property type="entry name" value="Glutaminase/Asparaginase"/>
    <property type="match status" value="1"/>
</dbReference>
<feature type="active site" evidence="5">
    <location>
        <position position="92"/>
    </location>
</feature>
<comment type="similarity">
    <text evidence="1">Belongs to the asparaginase 1 family.</text>
</comment>
<dbReference type="CDD" id="cd08963">
    <property type="entry name" value="L-asparaginase_I"/>
    <property type="match status" value="1"/>
</dbReference>
<dbReference type="PANTHER" id="PTHR11707">
    <property type="entry name" value="L-ASPARAGINASE"/>
    <property type="match status" value="1"/>
</dbReference>
<dbReference type="PIRSF" id="PIRSF500176">
    <property type="entry name" value="L_ASNase"/>
    <property type="match status" value="1"/>
</dbReference>
<dbReference type="InterPro" id="IPR040919">
    <property type="entry name" value="Asparaginase_C"/>
</dbReference>
<dbReference type="EMBL" id="JACOPK010000005">
    <property type="protein sequence ID" value="MBC5695749.1"/>
    <property type="molecule type" value="Genomic_DNA"/>
</dbReference>
<dbReference type="Pfam" id="PF00710">
    <property type="entry name" value="Asparaginase"/>
    <property type="match status" value="1"/>
</dbReference>
<dbReference type="PANTHER" id="PTHR11707:SF28">
    <property type="entry name" value="60 KDA LYSOPHOSPHOLIPASE"/>
    <property type="match status" value="1"/>
</dbReference>
<dbReference type="EC" id="3.5.1.1" evidence="2"/>
<evidence type="ECO:0000256" key="2">
    <source>
        <dbReference type="ARBA" id="ARBA00012920"/>
    </source>
</evidence>
<dbReference type="PIRSF" id="PIRSF001220">
    <property type="entry name" value="L-ASNase_gatD"/>
    <property type="match status" value="1"/>
</dbReference>
<comment type="caution">
    <text evidence="8">The sequence shown here is derived from an EMBL/GenBank/DDBJ whole genome shotgun (WGS) entry which is preliminary data.</text>
</comment>
<dbReference type="PROSITE" id="PS00917">
    <property type="entry name" value="ASN_GLN_ASE_2"/>
    <property type="match status" value="1"/>
</dbReference>
<evidence type="ECO:0000256" key="3">
    <source>
        <dbReference type="ARBA" id="ARBA00049366"/>
    </source>
</evidence>
<feature type="domain" description="L-asparaginase N-terminal" evidence="6">
    <location>
        <begin position="10"/>
        <end position="191"/>
    </location>
</feature>
<evidence type="ECO:0000259" key="7">
    <source>
        <dbReference type="Pfam" id="PF17763"/>
    </source>
</evidence>
<gene>
    <name evidence="8" type="ORF">H8S02_07290</name>
</gene>
<evidence type="ECO:0000256" key="5">
    <source>
        <dbReference type="PROSITE-ProRule" id="PRU10100"/>
    </source>
</evidence>
<evidence type="ECO:0000256" key="1">
    <source>
        <dbReference type="ARBA" id="ARBA00010518"/>
    </source>
</evidence>
<evidence type="ECO:0000313" key="9">
    <source>
        <dbReference type="Proteomes" id="UP000641741"/>
    </source>
</evidence>
<dbReference type="Gene3D" id="3.40.50.1170">
    <property type="entry name" value="L-asparaginase, N-terminal domain"/>
    <property type="match status" value="1"/>
</dbReference>
<keyword evidence="9" id="KW-1185">Reference proteome</keyword>
<organism evidence="8 9">
    <name type="scientific">Agathobaculum hominis</name>
    <dbReference type="NCBI Taxonomy" id="2763014"/>
    <lineage>
        <taxon>Bacteria</taxon>
        <taxon>Bacillati</taxon>
        <taxon>Bacillota</taxon>
        <taxon>Clostridia</taxon>
        <taxon>Eubacteriales</taxon>
        <taxon>Butyricicoccaceae</taxon>
        <taxon>Agathobaculum</taxon>
    </lineage>
</organism>
<dbReference type="InterPro" id="IPR041725">
    <property type="entry name" value="L-asparaginase_I"/>
</dbReference>
<dbReference type="InterPro" id="IPR027474">
    <property type="entry name" value="L-asparaginase_N"/>
</dbReference>
<dbReference type="Proteomes" id="UP000641741">
    <property type="component" value="Unassembled WGS sequence"/>
</dbReference>
<reference evidence="8 9" key="1">
    <citation type="submission" date="2020-08" db="EMBL/GenBank/DDBJ databases">
        <title>Genome public.</title>
        <authorList>
            <person name="Liu C."/>
            <person name="Sun Q."/>
        </authorList>
    </citation>
    <scope>NUCLEOTIDE SEQUENCE [LARGE SCALE GENOMIC DNA]</scope>
    <source>
        <strain evidence="8 9">M2</strain>
    </source>
</reference>
<dbReference type="SFLD" id="SFLDS00057">
    <property type="entry name" value="Glutaminase/Asparaginase"/>
    <property type="match status" value="1"/>
</dbReference>
<evidence type="ECO:0000313" key="8">
    <source>
        <dbReference type="EMBL" id="MBC5695749.1"/>
    </source>
</evidence>
<dbReference type="PROSITE" id="PS00144">
    <property type="entry name" value="ASN_GLN_ASE_1"/>
    <property type="match status" value="1"/>
</dbReference>
<feature type="domain" description="Asparaginase/glutaminase C-terminal" evidence="7">
    <location>
        <begin position="209"/>
        <end position="304"/>
    </location>
</feature>
<dbReference type="InterPro" id="IPR006034">
    <property type="entry name" value="Asparaginase/glutaminase-like"/>
</dbReference>
<dbReference type="Gene3D" id="3.40.50.40">
    <property type="match status" value="1"/>
</dbReference>
<dbReference type="InterPro" id="IPR027473">
    <property type="entry name" value="L-asparaginase_C"/>
</dbReference>
<dbReference type="InterPro" id="IPR037152">
    <property type="entry name" value="L-asparaginase_N_sf"/>
</dbReference>
<name>A0ABR7GN62_9FIRM</name>